<dbReference type="Gene3D" id="3.30.365.10">
    <property type="entry name" value="Aldehyde oxidase/xanthine dehydrogenase, molybdopterin binding domain"/>
    <property type="match status" value="1"/>
</dbReference>
<comment type="caution">
    <text evidence="2">The sequence shown here is derived from an EMBL/GenBank/DDBJ whole genome shotgun (WGS) entry which is preliminary data.</text>
</comment>
<evidence type="ECO:0000313" key="2">
    <source>
        <dbReference type="EMBL" id="NVI09657.1"/>
    </source>
</evidence>
<gene>
    <name evidence="2" type="ORF">FSB64_39905</name>
</gene>
<sequence>NAEPTVFRSKAVGEPPLLLPFSVFLAIRDAIAAAVPGAQHAPPLRAPATPEAILDALDALSASDASQHADPTEAAAQPDSADIHTPPAAPTSDAAPQGESPDARSAH</sequence>
<evidence type="ECO:0000313" key="3">
    <source>
        <dbReference type="Proteomes" id="UP000821598"/>
    </source>
</evidence>
<dbReference type="Proteomes" id="UP000821598">
    <property type="component" value="Unassembled WGS sequence"/>
</dbReference>
<feature type="region of interest" description="Disordered" evidence="1">
    <location>
        <begin position="58"/>
        <end position="107"/>
    </location>
</feature>
<dbReference type="SUPFAM" id="SSF56003">
    <property type="entry name" value="Molybdenum cofactor-binding domain"/>
    <property type="match status" value="1"/>
</dbReference>
<proteinExistence type="predicted"/>
<feature type="non-terminal residue" evidence="2">
    <location>
        <position position="1"/>
    </location>
</feature>
<reference evidence="2 3" key="1">
    <citation type="submission" date="2019-08" db="EMBL/GenBank/DDBJ databases">
        <title>Paraburkholderia simonii sp. nov. and P. youngii sp. nov. Brazilian and Mexican Mimosa-associated rhizobia.</title>
        <authorList>
            <person name="Mavima L."/>
            <person name="Beukes C.W."/>
            <person name="Palmer M."/>
            <person name="De Meyer S.E."/>
            <person name="James E.K."/>
            <person name="Maluk M."/>
            <person name="Avontuur J.R."/>
            <person name="Chan W.Y."/>
            <person name="Venter S.N."/>
            <person name="Steenkamp E.T."/>
        </authorList>
    </citation>
    <scope>NUCLEOTIDE SEQUENCE [LARGE SCALE GENOMIC DNA]</scope>
    <source>
        <strain evidence="2 3">JPY454</strain>
    </source>
</reference>
<organism evidence="2 3">
    <name type="scientific">Paraburkholderia youngii</name>
    <dbReference type="NCBI Taxonomy" id="2782701"/>
    <lineage>
        <taxon>Bacteria</taxon>
        <taxon>Pseudomonadati</taxon>
        <taxon>Pseudomonadota</taxon>
        <taxon>Betaproteobacteria</taxon>
        <taxon>Burkholderiales</taxon>
        <taxon>Burkholderiaceae</taxon>
        <taxon>Paraburkholderia</taxon>
    </lineage>
</organism>
<evidence type="ECO:0000256" key="1">
    <source>
        <dbReference type="SAM" id="MobiDB-lite"/>
    </source>
</evidence>
<accession>A0ABX2NZS0</accession>
<name>A0ABX2NZS0_9BURK</name>
<keyword evidence="3" id="KW-1185">Reference proteome</keyword>
<dbReference type="InterPro" id="IPR037165">
    <property type="entry name" value="AldOxase/xan_DH_Mopterin-bd_sf"/>
</dbReference>
<dbReference type="EMBL" id="VOMC01000110">
    <property type="protein sequence ID" value="NVI09657.1"/>
    <property type="molecule type" value="Genomic_DNA"/>
</dbReference>
<protein>
    <submittedName>
        <fullName evidence="2">Xanthine dehydrogenase molybdopterin binding subunit</fullName>
    </submittedName>
</protein>